<evidence type="ECO:0000313" key="1">
    <source>
        <dbReference type="EMBL" id="KAK3851665.1"/>
    </source>
</evidence>
<gene>
    <name evidence="1" type="ORF">Pcinc_041704</name>
</gene>
<protein>
    <submittedName>
        <fullName evidence="1">Uncharacterized protein</fullName>
    </submittedName>
</protein>
<proteinExistence type="predicted"/>
<reference evidence="1" key="1">
    <citation type="submission" date="2023-10" db="EMBL/GenBank/DDBJ databases">
        <title>Genome assemblies of two species of porcelain crab, Petrolisthes cinctipes and Petrolisthes manimaculis (Anomura: Porcellanidae).</title>
        <authorList>
            <person name="Angst P."/>
        </authorList>
    </citation>
    <scope>NUCLEOTIDE SEQUENCE</scope>
    <source>
        <strain evidence="1">PB745_01</strain>
        <tissue evidence="1">Gill</tissue>
    </source>
</reference>
<dbReference type="Proteomes" id="UP001286313">
    <property type="component" value="Unassembled WGS sequence"/>
</dbReference>
<dbReference type="AlphaFoldDB" id="A0AAE1BMQ0"/>
<comment type="caution">
    <text evidence="1">The sequence shown here is derived from an EMBL/GenBank/DDBJ whole genome shotgun (WGS) entry which is preliminary data.</text>
</comment>
<accession>A0AAE1BMQ0</accession>
<sequence>MRNNYTSTPLPSTITTTTLPHLFLPPSPLQHFHTSSFYHHHYNTSTPLPSTFTTTTLPHLFLPPSPLQHFHTSSFHHHHYDTSTPLPSTITTATLPHLFFPPSSLQHFHFSSLLPPASPIYPNTTSPTPLPLSSTPSFLHHSI</sequence>
<organism evidence="1 2">
    <name type="scientific">Petrolisthes cinctipes</name>
    <name type="common">Flat porcelain crab</name>
    <dbReference type="NCBI Taxonomy" id="88211"/>
    <lineage>
        <taxon>Eukaryota</taxon>
        <taxon>Metazoa</taxon>
        <taxon>Ecdysozoa</taxon>
        <taxon>Arthropoda</taxon>
        <taxon>Crustacea</taxon>
        <taxon>Multicrustacea</taxon>
        <taxon>Malacostraca</taxon>
        <taxon>Eumalacostraca</taxon>
        <taxon>Eucarida</taxon>
        <taxon>Decapoda</taxon>
        <taxon>Pleocyemata</taxon>
        <taxon>Anomura</taxon>
        <taxon>Galatheoidea</taxon>
        <taxon>Porcellanidae</taxon>
        <taxon>Petrolisthes</taxon>
    </lineage>
</organism>
<evidence type="ECO:0000313" key="2">
    <source>
        <dbReference type="Proteomes" id="UP001286313"/>
    </source>
</evidence>
<dbReference type="EMBL" id="JAWQEG010007789">
    <property type="protein sequence ID" value="KAK3851665.1"/>
    <property type="molecule type" value="Genomic_DNA"/>
</dbReference>
<name>A0AAE1BMQ0_PETCI</name>
<keyword evidence="2" id="KW-1185">Reference proteome</keyword>